<organism evidence="2 3">
    <name type="scientific">Kipferlia bialata</name>
    <dbReference type="NCBI Taxonomy" id="797122"/>
    <lineage>
        <taxon>Eukaryota</taxon>
        <taxon>Metamonada</taxon>
        <taxon>Carpediemonas-like organisms</taxon>
        <taxon>Kipferlia</taxon>
    </lineage>
</organism>
<evidence type="ECO:0000313" key="2">
    <source>
        <dbReference type="EMBL" id="GIQ84163.1"/>
    </source>
</evidence>
<evidence type="ECO:0000313" key="3">
    <source>
        <dbReference type="Proteomes" id="UP000265618"/>
    </source>
</evidence>
<dbReference type="AlphaFoldDB" id="A0A9K3GIC6"/>
<dbReference type="EMBL" id="BDIP01001332">
    <property type="protein sequence ID" value="GIQ84163.1"/>
    <property type="molecule type" value="Genomic_DNA"/>
</dbReference>
<keyword evidence="3" id="KW-1185">Reference proteome</keyword>
<comment type="caution">
    <text evidence="2">The sequence shown here is derived from an EMBL/GenBank/DDBJ whole genome shotgun (WGS) entry which is preliminary data.</text>
</comment>
<reference evidence="2 3" key="2">
    <citation type="journal article" date="2018" name="PLoS ONE">
        <title>The draft genome of Kipferlia bialata reveals reductive genome evolution in fornicate parasites.</title>
        <authorList>
            <person name="Tanifuji G."/>
            <person name="Takabayashi S."/>
            <person name="Kume K."/>
            <person name="Takagi M."/>
            <person name="Nakayama T."/>
            <person name="Kamikawa R."/>
            <person name="Inagaki Y."/>
            <person name="Hashimoto T."/>
        </authorList>
    </citation>
    <scope>NUCLEOTIDE SEQUENCE [LARGE SCALE GENOMIC DNA]</scope>
    <source>
        <strain evidence="2">NY0173</strain>
    </source>
</reference>
<sequence length="71" mass="7943">MNSDRNWRIVTVSGTLSLARRDVLLFGDRCGVEAIEAFDLEGYSYKGGEDDTPVFSRSMVPLKSSKTKGRR</sequence>
<protein>
    <submittedName>
        <fullName evidence="2">Uncharacterized protein</fullName>
    </submittedName>
</protein>
<name>A0A9K3GIC6_9EUKA</name>
<evidence type="ECO:0000313" key="1">
    <source>
        <dbReference type="EMBL" id="GIQ82024.1"/>
    </source>
</evidence>
<dbReference type="Proteomes" id="UP000265618">
    <property type="component" value="Unassembled WGS sequence"/>
</dbReference>
<dbReference type="EMBL" id="BDIP01000565">
    <property type="protein sequence ID" value="GIQ82024.1"/>
    <property type="molecule type" value="Genomic_DNA"/>
</dbReference>
<proteinExistence type="predicted"/>
<accession>A0A9K3GIC6</accession>
<gene>
    <name evidence="1" type="ORF">KIPB_003092</name>
    <name evidence="2" type="ORF">KIPB_005607</name>
</gene>
<reference evidence="2" key="1">
    <citation type="submission" date="2016-10" db="EMBL/GenBank/DDBJ databases">
        <authorList>
            <person name="Tanifuji G."/>
            <person name="Kume K."/>
            <person name="Nakayama T."/>
            <person name="Takabayashi S."/>
            <person name="Hashimoto T."/>
        </authorList>
    </citation>
    <scope>NUCLEOTIDE SEQUENCE</scope>
    <source>
        <strain evidence="2">NY0173</strain>
    </source>
</reference>